<proteinExistence type="predicted"/>
<dbReference type="Proteomes" id="UP001062846">
    <property type="component" value="Chromosome 7"/>
</dbReference>
<evidence type="ECO:0000313" key="1">
    <source>
        <dbReference type="EMBL" id="KAI8548938.1"/>
    </source>
</evidence>
<name>A0ACC0N8M3_RHOML</name>
<reference evidence="1" key="1">
    <citation type="submission" date="2022-02" db="EMBL/GenBank/DDBJ databases">
        <title>Plant Genome Project.</title>
        <authorList>
            <person name="Zhang R.-G."/>
        </authorList>
    </citation>
    <scope>NUCLEOTIDE SEQUENCE</scope>
    <source>
        <strain evidence="1">AT1</strain>
    </source>
</reference>
<comment type="caution">
    <text evidence="1">The sequence shown here is derived from an EMBL/GenBank/DDBJ whole genome shotgun (WGS) entry which is preliminary data.</text>
</comment>
<organism evidence="1 2">
    <name type="scientific">Rhododendron molle</name>
    <name type="common">Chinese azalea</name>
    <name type="synonym">Azalea mollis</name>
    <dbReference type="NCBI Taxonomy" id="49168"/>
    <lineage>
        <taxon>Eukaryota</taxon>
        <taxon>Viridiplantae</taxon>
        <taxon>Streptophyta</taxon>
        <taxon>Embryophyta</taxon>
        <taxon>Tracheophyta</taxon>
        <taxon>Spermatophyta</taxon>
        <taxon>Magnoliopsida</taxon>
        <taxon>eudicotyledons</taxon>
        <taxon>Gunneridae</taxon>
        <taxon>Pentapetalae</taxon>
        <taxon>asterids</taxon>
        <taxon>Ericales</taxon>
        <taxon>Ericaceae</taxon>
        <taxon>Ericoideae</taxon>
        <taxon>Rhodoreae</taxon>
        <taxon>Rhododendron</taxon>
    </lineage>
</organism>
<keyword evidence="2" id="KW-1185">Reference proteome</keyword>
<accession>A0ACC0N8M3</accession>
<protein>
    <submittedName>
        <fullName evidence="1">Uncharacterized protein</fullName>
    </submittedName>
</protein>
<sequence>MRSQVSVSVEGENVQEGMRDLLLPLQLRAAGDFRQPSALSLLLQHDYPWRQAQVPLETYSMV</sequence>
<dbReference type="EMBL" id="CM046394">
    <property type="protein sequence ID" value="KAI8548938.1"/>
    <property type="molecule type" value="Genomic_DNA"/>
</dbReference>
<evidence type="ECO:0000313" key="2">
    <source>
        <dbReference type="Proteomes" id="UP001062846"/>
    </source>
</evidence>
<gene>
    <name evidence="1" type="ORF">RHMOL_Rhmol07G0312400</name>
</gene>